<proteinExistence type="inferred from homology"/>
<organism evidence="3 4">
    <name type="scientific">Apiospora phragmitis</name>
    <dbReference type="NCBI Taxonomy" id="2905665"/>
    <lineage>
        <taxon>Eukaryota</taxon>
        <taxon>Fungi</taxon>
        <taxon>Dikarya</taxon>
        <taxon>Ascomycota</taxon>
        <taxon>Pezizomycotina</taxon>
        <taxon>Sordariomycetes</taxon>
        <taxon>Xylariomycetidae</taxon>
        <taxon>Amphisphaeriales</taxon>
        <taxon>Apiosporaceae</taxon>
        <taxon>Apiospora</taxon>
    </lineage>
</organism>
<dbReference type="InterPro" id="IPR050148">
    <property type="entry name" value="Terpene_synthase-like"/>
</dbReference>
<dbReference type="SUPFAM" id="SSF48239">
    <property type="entry name" value="Terpenoid cyclases/Protein prenyltransferases"/>
    <property type="match status" value="1"/>
</dbReference>
<feature type="region of interest" description="Disordered" evidence="2">
    <location>
        <begin position="663"/>
        <end position="683"/>
    </location>
</feature>
<evidence type="ECO:0000313" key="4">
    <source>
        <dbReference type="Proteomes" id="UP001480595"/>
    </source>
</evidence>
<evidence type="ECO:0000256" key="2">
    <source>
        <dbReference type="SAM" id="MobiDB-lite"/>
    </source>
</evidence>
<comment type="similarity">
    <text evidence="1">Belongs to the terpene synthase family.</text>
</comment>
<dbReference type="RefSeq" id="XP_066710165.1">
    <property type="nucleotide sequence ID" value="XM_066864017.1"/>
</dbReference>
<dbReference type="Gene3D" id="1.50.10.160">
    <property type="match status" value="1"/>
</dbReference>
<sequence>MEISLESQAHKLVSHLASQTMTNHGFGSMSTSIYDTAWVSMIPNREAKTAWLFPESFSYATALDGILNTAAALLSLKKHIRDVPENTDWVSRSLRAERALCAMLGGWDMMESDQVGFELLVCHHLSLLHHEGVNTRFANMEKLTTLCTDKLARIPPSSVYKAPSTLLHSLEALTGHIDFDQVGRWRDANGSMMGSPSSTAAYLIHATTWDDEAEDYLRRVLVHGSGKGNGSVPSAWPTTVFEVTWVVATFAAVGLPIDCSELHAIGNFLQELMAGHHGTVGFSPSSLPDADDTAMTITALQHLGVSLDLNPLFNMFESETHFRTYEAERNPSISANCNVLICLLSRDDRGEYVPKILKALRFVCSQIMAGKHQSELYWVKLLSQAFSLLFRDASEVFRQNLLESGPELETDVVQVSLHVLLKIFQSQRPDGSWEGRCEVTAYAVLALASLSFLPWISQMRCAQLATSMEAGKGFLLAKRNCWHHGDYLWTEKVTYGCGTLSEAYCLAAAVVPSPVDERIQPPCPWADLPKGIVQGVQGARKLIQRTPLFQGTEPYLLDIAELLACYSVEMLEHQRHQGFSRAGLGEDKYLAFIPLTWTACGVLQRHPLSIRTFRIMMSLSMFNYQVDEYMEAGVANDVRVNLDDVRLLVDELFDEKHSYRSRERSVADGNGNAENPNGYSAPPVMTEEIRTTLGRYIGWVLQSNCEVASSTSGREKLSLELRNFLLAHVTQSEDNRRLASWKQDKSRGQKGDDEDGTGCVIDSSRAAGAAPTPKRSFYNWVRSTSADHTSCPFSFIFFVCLVAGQPGSHFHDAFAMSKTAYVLEDLCRHLASLCRMYNDYGSVSRDRAEANLNSVDFPEFQEARPHGQQQNYEPLSAPSSASASSLLEDAKKELMWIAEYERRGLNRAVAELEKIAAAGACSRELVEALEVFCNVTDLYGQIYVIRDIAARVS</sequence>
<dbReference type="Gene3D" id="1.50.10.20">
    <property type="match status" value="1"/>
</dbReference>
<dbReference type="EMBL" id="JAQQWL010000012">
    <property type="protein sequence ID" value="KAK8043770.1"/>
    <property type="molecule type" value="Genomic_DNA"/>
</dbReference>
<dbReference type="Proteomes" id="UP001480595">
    <property type="component" value="Unassembled WGS sequence"/>
</dbReference>
<feature type="compositionally biased region" description="Basic and acidic residues" evidence="2">
    <location>
        <begin position="737"/>
        <end position="751"/>
    </location>
</feature>
<dbReference type="GeneID" id="92097080"/>
<evidence type="ECO:0000313" key="3">
    <source>
        <dbReference type="EMBL" id="KAK8043770.1"/>
    </source>
</evidence>
<reference evidence="3 4" key="1">
    <citation type="submission" date="2023-01" db="EMBL/GenBank/DDBJ databases">
        <title>Analysis of 21 Apiospora genomes using comparative genomics revels a genus with tremendous synthesis potential of carbohydrate active enzymes and secondary metabolites.</title>
        <authorList>
            <person name="Sorensen T."/>
        </authorList>
    </citation>
    <scope>NUCLEOTIDE SEQUENCE [LARGE SCALE GENOMIC DNA]</scope>
    <source>
        <strain evidence="3 4">CBS 135458</strain>
    </source>
</reference>
<name>A0ABR1TAY0_9PEZI</name>
<accession>A0ABR1TAY0</accession>
<dbReference type="PANTHER" id="PTHR31739:SF25">
    <property type="entry name" value="(E,E)-GERANYLLINALOOL SYNTHASE"/>
    <property type="match status" value="1"/>
</dbReference>
<gene>
    <name evidence="3" type="ORF">PG994_012608</name>
</gene>
<protein>
    <submittedName>
        <fullName evidence="3">Uncharacterized protein</fullName>
    </submittedName>
</protein>
<feature type="region of interest" description="Disordered" evidence="2">
    <location>
        <begin position="737"/>
        <end position="771"/>
    </location>
</feature>
<keyword evidence="4" id="KW-1185">Reference proteome</keyword>
<dbReference type="PANTHER" id="PTHR31739">
    <property type="entry name" value="ENT-COPALYL DIPHOSPHATE SYNTHASE, CHLOROPLASTIC"/>
    <property type="match status" value="1"/>
</dbReference>
<comment type="caution">
    <text evidence="3">The sequence shown here is derived from an EMBL/GenBank/DDBJ whole genome shotgun (WGS) entry which is preliminary data.</text>
</comment>
<dbReference type="InterPro" id="IPR008930">
    <property type="entry name" value="Terpenoid_cyclase/PrenylTrfase"/>
</dbReference>
<evidence type="ECO:0000256" key="1">
    <source>
        <dbReference type="ARBA" id="ARBA00006333"/>
    </source>
</evidence>